<keyword evidence="2 3" id="KW-0143">Chaperone</keyword>
<comment type="function">
    <text evidence="3">Required for maturation of urease via the functional incorporation of the urease nickel metallocenter.</text>
</comment>
<comment type="similarity">
    <text evidence="1 3">Belongs to the UreD family.</text>
</comment>
<accession>A0A2A4ZAB2</accession>
<sequence length="284" mass="31417">MVLLQAKQNMQRSVGVAKIAFKTRDHKTVLDDLYQQGSAKLRFARPEPNRLTEAVLINTSGGMTGGDTFTVNAKWGENTTAIITTQAAERHYKSLGDVAVIDNQLEVAHNATALWLPQESIMFNGAAYQRNTTINLTKTSSLLAIESSLFGRQAMGETVTSGQVTEKWQIHRDNKLIFADAFGLNNNIAAQLEKPAIAAGNTAISTIIYIGDDLEATRDQINTLIEQQNTIGRATIFNDILLIRLFATTGKNLRQTIIKILNKTLVKLTKSQDTENLLPRVWMM</sequence>
<dbReference type="PANTHER" id="PTHR33643">
    <property type="entry name" value="UREASE ACCESSORY PROTEIN D"/>
    <property type="match status" value="1"/>
</dbReference>
<dbReference type="HAMAP" id="MF_01384">
    <property type="entry name" value="UreD"/>
    <property type="match status" value="1"/>
</dbReference>
<comment type="caution">
    <text evidence="4">The sequence shown here is derived from an EMBL/GenBank/DDBJ whole genome shotgun (WGS) entry which is preliminary data.</text>
</comment>
<comment type="subunit">
    <text evidence="3">UreD, UreF and UreG form a complex that acts as a GTP-hydrolysis-dependent molecular chaperone, activating the urease apoprotein by helping to assemble the nickel containing metallocenter of UreC. The UreE protein probably delivers the nickel.</text>
</comment>
<keyword evidence="3" id="KW-0963">Cytoplasm</keyword>
<name>A0A2A4ZAB2_9PROT</name>
<dbReference type="InterPro" id="IPR002669">
    <property type="entry name" value="UreD"/>
</dbReference>
<evidence type="ECO:0000313" key="4">
    <source>
        <dbReference type="EMBL" id="PCJ03841.1"/>
    </source>
</evidence>
<dbReference type="EMBL" id="NVUS01000001">
    <property type="protein sequence ID" value="PCJ03841.1"/>
    <property type="molecule type" value="Genomic_DNA"/>
</dbReference>
<dbReference type="PANTHER" id="PTHR33643:SF1">
    <property type="entry name" value="UREASE ACCESSORY PROTEIN D"/>
    <property type="match status" value="1"/>
</dbReference>
<organism evidence="4">
    <name type="scientific">OCS116 cluster bacterium</name>
    <dbReference type="NCBI Taxonomy" id="2030921"/>
    <lineage>
        <taxon>Bacteria</taxon>
        <taxon>Pseudomonadati</taxon>
        <taxon>Pseudomonadota</taxon>
        <taxon>Alphaproteobacteria</taxon>
        <taxon>OCS116 cluster</taxon>
    </lineage>
</organism>
<reference evidence="4" key="2">
    <citation type="journal article" date="2018" name="ISME J.">
        <title>A dynamic microbial community with high functional redundancy inhabits the cold, oxic subseafloor aquifer.</title>
        <authorList>
            <person name="Tully B.J."/>
            <person name="Wheat C.G."/>
            <person name="Glazer B.T."/>
            <person name="Huber J.A."/>
        </authorList>
    </citation>
    <scope>NUCLEOTIDE SEQUENCE</scope>
    <source>
        <strain evidence="4">NORP83</strain>
    </source>
</reference>
<gene>
    <name evidence="3" type="primary">ureD</name>
    <name evidence="4" type="ORF">COB13_01005</name>
</gene>
<evidence type="ECO:0000256" key="3">
    <source>
        <dbReference type="HAMAP-Rule" id="MF_01384"/>
    </source>
</evidence>
<dbReference type="GO" id="GO:0005737">
    <property type="term" value="C:cytoplasm"/>
    <property type="evidence" value="ECO:0007669"/>
    <property type="project" value="UniProtKB-SubCell"/>
</dbReference>
<dbReference type="GO" id="GO:0016151">
    <property type="term" value="F:nickel cation binding"/>
    <property type="evidence" value="ECO:0007669"/>
    <property type="project" value="UniProtKB-UniRule"/>
</dbReference>
<keyword evidence="3" id="KW-0996">Nickel insertion</keyword>
<comment type="subcellular location">
    <subcellularLocation>
        <location evidence="3">Cytoplasm</location>
    </subcellularLocation>
</comment>
<evidence type="ECO:0000256" key="2">
    <source>
        <dbReference type="ARBA" id="ARBA00023186"/>
    </source>
</evidence>
<dbReference type="Pfam" id="PF01774">
    <property type="entry name" value="UreD"/>
    <property type="match status" value="1"/>
</dbReference>
<dbReference type="AlphaFoldDB" id="A0A2A4ZAB2"/>
<reference key="1">
    <citation type="submission" date="2017-08" db="EMBL/GenBank/DDBJ databases">
        <title>A dynamic microbial community with high functional redundancy inhabits the cold, oxic subseafloor aquifer.</title>
        <authorList>
            <person name="Tully B.J."/>
            <person name="Wheat C.G."/>
            <person name="Glazer B.T."/>
            <person name="Huber J.A."/>
        </authorList>
    </citation>
    <scope>NUCLEOTIDE SEQUENCE [LARGE SCALE GENOMIC DNA]</scope>
</reference>
<proteinExistence type="inferred from homology"/>
<protein>
    <recommendedName>
        <fullName evidence="3">Urease accessory protein UreD</fullName>
    </recommendedName>
</protein>
<evidence type="ECO:0000256" key="1">
    <source>
        <dbReference type="ARBA" id="ARBA00007177"/>
    </source>
</evidence>